<evidence type="ECO:0000256" key="3">
    <source>
        <dbReference type="ARBA" id="ARBA00004906"/>
    </source>
</evidence>
<evidence type="ECO:0000259" key="16">
    <source>
        <dbReference type="PROSITE" id="PS50089"/>
    </source>
</evidence>
<name>A0A2N9EPJ6_FAGSY</name>
<gene>
    <name evidence="17" type="ORF">FSB_LOCUS4376</name>
</gene>
<dbReference type="GO" id="GO:0008270">
    <property type="term" value="F:zinc ion binding"/>
    <property type="evidence" value="ECO:0007669"/>
    <property type="project" value="UniProtKB-KW"/>
</dbReference>
<dbReference type="AlphaFoldDB" id="A0A2N9EPJ6"/>
<accession>A0A2N9EPJ6</accession>
<keyword evidence="7" id="KW-0479">Metal-binding</keyword>
<evidence type="ECO:0000256" key="11">
    <source>
        <dbReference type="ARBA" id="ARBA00022989"/>
    </source>
</evidence>
<reference evidence="17" key="1">
    <citation type="submission" date="2018-02" db="EMBL/GenBank/DDBJ databases">
        <authorList>
            <person name="Cohen D.B."/>
            <person name="Kent A.D."/>
        </authorList>
    </citation>
    <scope>NUCLEOTIDE SEQUENCE</scope>
</reference>
<evidence type="ECO:0000256" key="1">
    <source>
        <dbReference type="ARBA" id="ARBA00000900"/>
    </source>
</evidence>
<dbReference type="SMART" id="SM00184">
    <property type="entry name" value="RING"/>
    <property type="match status" value="1"/>
</dbReference>
<keyword evidence="5" id="KW-0808">Transferase</keyword>
<comment type="pathway">
    <text evidence="3">Protein modification; protein ubiquitination.</text>
</comment>
<dbReference type="EMBL" id="OIVN01000224">
    <property type="protein sequence ID" value="SPC76494.1"/>
    <property type="molecule type" value="Genomic_DNA"/>
</dbReference>
<dbReference type="FunFam" id="3.30.40.10:FF:000187">
    <property type="entry name" value="E3 ubiquitin-protein ligase ATL6"/>
    <property type="match status" value="1"/>
</dbReference>
<evidence type="ECO:0000256" key="14">
    <source>
        <dbReference type="PROSITE-ProRule" id="PRU00175"/>
    </source>
</evidence>
<evidence type="ECO:0000256" key="10">
    <source>
        <dbReference type="ARBA" id="ARBA00022833"/>
    </source>
</evidence>
<evidence type="ECO:0000256" key="4">
    <source>
        <dbReference type="ARBA" id="ARBA00012483"/>
    </source>
</evidence>
<dbReference type="PROSITE" id="PS50089">
    <property type="entry name" value="ZF_RING_2"/>
    <property type="match status" value="1"/>
</dbReference>
<organism evidence="17">
    <name type="scientific">Fagus sylvatica</name>
    <name type="common">Beechnut</name>
    <dbReference type="NCBI Taxonomy" id="28930"/>
    <lineage>
        <taxon>Eukaryota</taxon>
        <taxon>Viridiplantae</taxon>
        <taxon>Streptophyta</taxon>
        <taxon>Embryophyta</taxon>
        <taxon>Tracheophyta</taxon>
        <taxon>Spermatophyta</taxon>
        <taxon>Magnoliopsida</taxon>
        <taxon>eudicotyledons</taxon>
        <taxon>Gunneridae</taxon>
        <taxon>Pentapetalae</taxon>
        <taxon>rosids</taxon>
        <taxon>fabids</taxon>
        <taxon>Fagales</taxon>
        <taxon>Fagaceae</taxon>
        <taxon>Fagus</taxon>
    </lineage>
</organism>
<evidence type="ECO:0000256" key="7">
    <source>
        <dbReference type="ARBA" id="ARBA00022723"/>
    </source>
</evidence>
<evidence type="ECO:0000256" key="6">
    <source>
        <dbReference type="ARBA" id="ARBA00022692"/>
    </source>
</evidence>
<dbReference type="SUPFAM" id="SSF57850">
    <property type="entry name" value="RING/U-box"/>
    <property type="match status" value="1"/>
</dbReference>
<dbReference type="PANTHER" id="PTHR14155">
    <property type="entry name" value="RING FINGER DOMAIN-CONTAINING"/>
    <property type="match status" value="1"/>
</dbReference>
<evidence type="ECO:0000256" key="13">
    <source>
        <dbReference type="ARBA" id="ARBA00024209"/>
    </source>
</evidence>
<dbReference type="GO" id="GO:0016020">
    <property type="term" value="C:membrane"/>
    <property type="evidence" value="ECO:0007669"/>
    <property type="project" value="UniProtKB-SubCell"/>
</dbReference>
<keyword evidence="11 15" id="KW-1133">Transmembrane helix</keyword>
<keyword evidence="12 15" id="KW-0472">Membrane</keyword>
<protein>
    <recommendedName>
        <fullName evidence="4">RING-type E3 ubiquitin transferase</fullName>
        <ecNumber evidence="4">2.3.2.27</ecNumber>
    </recommendedName>
</protein>
<dbReference type="EC" id="2.3.2.27" evidence="4"/>
<feature type="transmembrane region" description="Helical" evidence="15">
    <location>
        <begin position="49"/>
        <end position="71"/>
    </location>
</feature>
<evidence type="ECO:0000256" key="8">
    <source>
        <dbReference type="ARBA" id="ARBA00022771"/>
    </source>
</evidence>
<evidence type="ECO:0000256" key="9">
    <source>
        <dbReference type="ARBA" id="ARBA00022786"/>
    </source>
</evidence>
<dbReference type="PANTHER" id="PTHR14155:SF576">
    <property type="entry name" value="E3 UBIQUITIN-PROTEIN LIGASE ATL6-LIKE"/>
    <property type="match status" value="1"/>
</dbReference>
<dbReference type="InterPro" id="IPR001841">
    <property type="entry name" value="Znf_RING"/>
</dbReference>
<feature type="transmembrane region" description="Helical" evidence="15">
    <location>
        <begin position="12"/>
        <end position="29"/>
    </location>
</feature>
<dbReference type="InterPro" id="IPR053238">
    <property type="entry name" value="RING-H2_zinc_finger"/>
</dbReference>
<keyword evidence="6 15" id="KW-0812">Transmembrane</keyword>
<evidence type="ECO:0000256" key="15">
    <source>
        <dbReference type="SAM" id="Phobius"/>
    </source>
</evidence>
<keyword evidence="8 14" id="KW-0863">Zinc-finger</keyword>
<evidence type="ECO:0000256" key="5">
    <source>
        <dbReference type="ARBA" id="ARBA00022679"/>
    </source>
</evidence>
<dbReference type="InterPro" id="IPR013083">
    <property type="entry name" value="Znf_RING/FYVE/PHD"/>
</dbReference>
<comment type="similarity">
    <text evidence="13">Belongs to the RING-type zinc finger family. ATL subfamily.</text>
</comment>
<sequence length="354" mass="39066">MRPKINLSPPIIPYLVILFLSLLYHHANAQLATESTPIPYRTTVNFDHSIVTVIVFLLWAFFVLAFFCIYIRECFNTGASQAAGLPSAVNRFRNRGLDREVIETFPTLDYSTVRALRIGKGALECAVCLSEFEDQETLRLLPKCSHVFHPDCIDVWLASHVTCPVCRAKLTDNNDTASSSTPDHQLGCHVAESTESELETGGDVRNDSVSINVNDGPPSAIISWRSNSTGHSLSQPGENTERYTLRLPEEVRKQILVTHKLRRSSSCDVLLCRLGSSRKGYRNGGDLEGCSIGRSDWWVFSMTPPFVSRGDSVKLGGEGNITTNVKTFFSVKMPLDCLSVKAEAAKDLSAPSPV</sequence>
<dbReference type="Pfam" id="PF13639">
    <property type="entry name" value="zf-RING_2"/>
    <property type="match status" value="1"/>
</dbReference>
<evidence type="ECO:0000313" key="17">
    <source>
        <dbReference type="EMBL" id="SPC76494.1"/>
    </source>
</evidence>
<proteinExistence type="inferred from homology"/>
<dbReference type="GO" id="GO:0061630">
    <property type="term" value="F:ubiquitin protein ligase activity"/>
    <property type="evidence" value="ECO:0007669"/>
    <property type="project" value="UniProtKB-EC"/>
</dbReference>
<comment type="subcellular location">
    <subcellularLocation>
        <location evidence="2">Membrane</location>
        <topology evidence="2">Single-pass membrane protein</topology>
    </subcellularLocation>
</comment>
<keyword evidence="10" id="KW-0862">Zinc</keyword>
<evidence type="ECO:0000256" key="2">
    <source>
        <dbReference type="ARBA" id="ARBA00004167"/>
    </source>
</evidence>
<comment type="catalytic activity">
    <reaction evidence="1">
        <text>S-ubiquitinyl-[E2 ubiquitin-conjugating enzyme]-L-cysteine + [acceptor protein]-L-lysine = [E2 ubiquitin-conjugating enzyme]-L-cysteine + N(6)-ubiquitinyl-[acceptor protein]-L-lysine.</text>
        <dbReference type="EC" id="2.3.2.27"/>
    </reaction>
</comment>
<evidence type="ECO:0000256" key="12">
    <source>
        <dbReference type="ARBA" id="ARBA00023136"/>
    </source>
</evidence>
<dbReference type="Gene3D" id="3.30.40.10">
    <property type="entry name" value="Zinc/RING finger domain, C3HC4 (zinc finger)"/>
    <property type="match status" value="1"/>
</dbReference>
<feature type="domain" description="RING-type" evidence="16">
    <location>
        <begin position="125"/>
        <end position="167"/>
    </location>
</feature>
<keyword evidence="9" id="KW-0833">Ubl conjugation pathway</keyword>
<dbReference type="CDD" id="cd16461">
    <property type="entry name" value="RING-H2_EL5-like"/>
    <property type="match status" value="1"/>
</dbReference>